<protein>
    <recommendedName>
        <fullName evidence="1">Helicase ATP-binding domain-containing protein</fullName>
    </recommendedName>
</protein>
<sequence length="847" mass="94241">MFRGCFRWPHTTLRISSTATSRLRHFLPYSPSSSSWTLPGRDQAPIGITFCPKRLAHVAAVSTERVPDKTAAAALDIGPFKTLFPPSPEQQVAIDALLHTKNNVIVDACAGSGKTTTILHLAKSAPETKFLVLVYNRRLMLETQQRVEDLDLENVTVLNYHTLGARYYTSECATDQGLKRAVEDELPVFSGMELPEFAVLILDEQQDMTPILKRFVDKILRDKGFIGPGRKPKSGKLLRVVVLGDRRQEVYGFNNADSRFLYMADRPEVFGYINQQEWVLADQTASNRITKSNVDFINQQLLTDPQGKPMRAVKSRDASGLPYPQPRYVICDPYDDLVHEISRLLEIPGIFPNDIIVLAPSVRVGSPAIFLANDLALREIPVFRSDSDISDIAPEVAHGKILICTYHQAKGIERKAAVVLGFDQSYHNIYARVSEDPIAVTNPQYVAATRALEYLVLIHDHTSPPLPFVNLDNVDATCDLVKIRELDFKPPAPESSIGNFSVTALCRNVSETLMTDCLRRLKFKMLAEPAYGSSPPPSEIQDRYDLLEAVAGITGTAVPAIFQWRQRKNLSILSGPVKLLSPAKRPSKRRNPLRQLPKAIYERIQSIKDGYDARVLTTGDILFISNLDMADKDKDITKLLTIPLMGYTWMVETYCKAIQYLLNTLPGTAKVLTRGVFFEHSRVRKFPYITHGGGPTRPKKKVGVIVRGVMDMCRPKKEEPIVWEIKHSDSLSPEHLLQVALYMVLLGPAASGYLVSARTGQTVQVLSQTSKSLTEILQLLVDAKSGGAQTRLLNTYSDEEFLAECRSDFAGLVGKCALPAWFAMKPTQSRYGKGQTEGKEEGEEGGG</sequence>
<evidence type="ECO:0000259" key="1">
    <source>
        <dbReference type="SMART" id="SM00487"/>
    </source>
</evidence>
<dbReference type="EMBL" id="AYSA01000490">
    <property type="protein sequence ID" value="ESZ91503.1"/>
    <property type="molecule type" value="Genomic_DNA"/>
</dbReference>
<dbReference type="Pfam" id="PF13245">
    <property type="entry name" value="AAA_19"/>
    <property type="match status" value="1"/>
</dbReference>
<gene>
    <name evidence="2" type="ORF">SBOR_8113</name>
</gene>
<reference evidence="2 3" key="1">
    <citation type="journal article" date="2014" name="Genome Announc.">
        <title>Draft genome sequence of Sclerotinia borealis, a psychrophilic plant pathogenic fungus.</title>
        <authorList>
            <person name="Mardanov A.V."/>
            <person name="Beletsky A.V."/>
            <person name="Kadnikov V.V."/>
            <person name="Ignatov A.N."/>
            <person name="Ravin N.V."/>
        </authorList>
    </citation>
    <scope>NUCLEOTIDE SEQUENCE [LARGE SCALE GENOMIC DNA]</scope>
    <source>
        <strain evidence="3">F-4157</strain>
    </source>
</reference>
<comment type="caution">
    <text evidence="2">The sequence shown here is derived from an EMBL/GenBank/DDBJ whole genome shotgun (WGS) entry which is preliminary data.</text>
</comment>
<dbReference type="Gene3D" id="3.40.50.300">
    <property type="entry name" value="P-loop containing nucleotide triphosphate hydrolases"/>
    <property type="match status" value="2"/>
</dbReference>
<keyword evidence="3" id="KW-1185">Reference proteome</keyword>
<dbReference type="InterPro" id="IPR000212">
    <property type="entry name" value="DNA_helicase_UvrD/REP"/>
</dbReference>
<dbReference type="OrthoDB" id="1470711at2759"/>
<dbReference type="Proteomes" id="UP000019487">
    <property type="component" value="Unassembled WGS sequence"/>
</dbReference>
<dbReference type="InterPro" id="IPR014001">
    <property type="entry name" value="Helicase_ATP-bd"/>
</dbReference>
<dbReference type="HOGENOM" id="CLU_014721_0_0_1"/>
<dbReference type="InterPro" id="IPR027417">
    <property type="entry name" value="P-loop_NTPase"/>
</dbReference>
<dbReference type="SMART" id="SM00487">
    <property type="entry name" value="DEXDc"/>
    <property type="match status" value="1"/>
</dbReference>
<dbReference type="GO" id="GO:0043138">
    <property type="term" value="F:3'-5' DNA helicase activity"/>
    <property type="evidence" value="ECO:0007669"/>
    <property type="project" value="TreeGrafter"/>
</dbReference>
<dbReference type="GO" id="GO:0003677">
    <property type="term" value="F:DNA binding"/>
    <property type="evidence" value="ECO:0007669"/>
    <property type="project" value="InterPro"/>
</dbReference>
<dbReference type="GO" id="GO:0005634">
    <property type="term" value="C:nucleus"/>
    <property type="evidence" value="ECO:0007669"/>
    <property type="project" value="TreeGrafter"/>
</dbReference>
<name>W9C6Y2_SCLBF</name>
<organism evidence="2 3">
    <name type="scientific">Sclerotinia borealis (strain F-4128)</name>
    <dbReference type="NCBI Taxonomy" id="1432307"/>
    <lineage>
        <taxon>Eukaryota</taxon>
        <taxon>Fungi</taxon>
        <taxon>Dikarya</taxon>
        <taxon>Ascomycota</taxon>
        <taxon>Pezizomycotina</taxon>
        <taxon>Leotiomycetes</taxon>
        <taxon>Helotiales</taxon>
        <taxon>Sclerotiniaceae</taxon>
        <taxon>Sclerotinia</taxon>
    </lineage>
</organism>
<feature type="domain" description="Helicase ATP-binding" evidence="1">
    <location>
        <begin position="82"/>
        <end position="276"/>
    </location>
</feature>
<dbReference type="AlphaFoldDB" id="W9C6Y2"/>
<dbReference type="GO" id="GO:0000725">
    <property type="term" value="P:recombinational repair"/>
    <property type="evidence" value="ECO:0007669"/>
    <property type="project" value="TreeGrafter"/>
</dbReference>
<dbReference type="SUPFAM" id="SSF52540">
    <property type="entry name" value="P-loop containing nucleoside triphosphate hydrolases"/>
    <property type="match status" value="1"/>
</dbReference>
<proteinExistence type="predicted"/>
<evidence type="ECO:0000313" key="2">
    <source>
        <dbReference type="EMBL" id="ESZ91503.1"/>
    </source>
</evidence>
<dbReference type="InterPro" id="IPR011604">
    <property type="entry name" value="PDDEXK-like_dom_sf"/>
</dbReference>
<dbReference type="GO" id="GO:0005524">
    <property type="term" value="F:ATP binding"/>
    <property type="evidence" value="ECO:0007669"/>
    <property type="project" value="InterPro"/>
</dbReference>
<evidence type="ECO:0000313" key="3">
    <source>
        <dbReference type="Proteomes" id="UP000019487"/>
    </source>
</evidence>
<dbReference type="STRING" id="1432307.W9C6Y2"/>
<dbReference type="PANTHER" id="PTHR11070:SF66">
    <property type="entry name" value="UVRD-LIKE HELICASE C-TERMINAL DOMAIN-CONTAINING PROTEIN"/>
    <property type="match status" value="1"/>
</dbReference>
<dbReference type="PANTHER" id="PTHR11070">
    <property type="entry name" value="UVRD / RECB / PCRA DNA HELICASE FAMILY MEMBER"/>
    <property type="match status" value="1"/>
</dbReference>
<dbReference type="Gene3D" id="3.90.320.10">
    <property type="match status" value="1"/>
</dbReference>
<accession>W9C6Y2</accession>